<accession>A0ABP3PDR0</accession>
<dbReference type="Proteomes" id="UP001499951">
    <property type="component" value="Unassembled WGS sequence"/>
</dbReference>
<evidence type="ECO:0008006" key="3">
    <source>
        <dbReference type="Google" id="ProtNLM"/>
    </source>
</evidence>
<protein>
    <recommendedName>
        <fullName evidence="3">Glycosyltransferase</fullName>
    </recommendedName>
</protein>
<name>A0ABP3PDR0_9PROT</name>
<proteinExistence type="predicted"/>
<evidence type="ECO:0000313" key="2">
    <source>
        <dbReference type="Proteomes" id="UP001499951"/>
    </source>
</evidence>
<comment type="caution">
    <text evidence="1">The sequence shown here is derived from an EMBL/GenBank/DDBJ whole genome shotgun (WGS) entry which is preliminary data.</text>
</comment>
<gene>
    <name evidence="1" type="ORF">GCM10008942_09040</name>
</gene>
<evidence type="ECO:0000313" key="1">
    <source>
        <dbReference type="EMBL" id="GAA0562785.1"/>
    </source>
</evidence>
<sequence length="303" mass="33825">MRTVLSLCHPRKPGLLDHAETIVRYGRMFDPEARYERISRFRDLKKLRGDRVVVVIWDNSPASLALAWACKLRGAKIVYYLHEPGGLGQKLVKDDPLVYSFLAAYAELSFRGVADLVAVPRYDRMAHGDVFLPLPFWEERPAPAPVANRIGFIGARRHHRLQHVFAALEPAIRAEGFVPAYFPAPEGGATEADKFAFLAGCAAVWNPYGVPLNQSGVTLDAAMSSIPVIGTAFEPFREALKRLGLFYELRLSEGPESLTDQLRVILLRLATKTDRKPVDATARSELAGAAMFQRRWLPFLQSV</sequence>
<dbReference type="RefSeq" id="WP_166932434.1">
    <property type="nucleotide sequence ID" value="NZ_BAAADD010000002.1"/>
</dbReference>
<dbReference type="EMBL" id="BAAADD010000002">
    <property type="protein sequence ID" value="GAA0562785.1"/>
    <property type="molecule type" value="Genomic_DNA"/>
</dbReference>
<keyword evidence="2" id="KW-1185">Reference proteome</keyword>
<organism evidence="1 2">
    <name type="scientific">Rhizomicrobium electricum</name>
    <dbReference type="NCBI Taxonomy" id="480070"/>
    <lineage>
        <taxon>Bacteria</taxon>
        <taxon>Pseudomonadati</taxon>
        <taxon>Pseudomonadota</taxon>
        <taxon>Alphaproteobacteria</taxon>
        <taxon>Micropepsales</taxon>
        <taxon>Micropepsaceae</taxon>
        <taxon>Rhizomicrobium</taxon>
    </lineage>
</organism>
<reference evidence="2" key="1">
    <citation type="journal article" date="2019" name="Int. J. Syst. Evol. Microbiol.">
        <title>The Global Catalogue of Microorganisms (GCM) 10K type strain sequencing project: providing services to taxonomists for standard genome sequencing and annotation.</title>
        <authorList>
            <consortium name="The Broad Institute Genomics Platform"/>
            <consortium name="The Broad Institute Genome Sequencing Center for Infectious Disease"/>
            <person name="Wu L."/>
            <person name="Ma J."/>
        </authorList>
    </citation>
    <scope>NUCLEOTIDE SEQUENCE [LARGE SCALE GENOMIC DNA]</scope>
    <source>
        <strain evidence="2">JCM 15089</strain>
    </source>
</reference>